<evidence type="ECO:0000313" key="5">
    <source>
        <dbReference type="Proteomes" id="UP000001137"/>
    </source>
</evidence>
<dbReference type="SUPFAM" id="SSF53335">
    <property type="entry name" value="S-adenosyl-L-methionine-dependent methyltransferases"/>
    <property type="match status" value="1"/>
</dbReference>
<keyword evidence="1" id="KW-0489">Methyltransferase</keyword>
<dbReference type="PANTHER" id="PTHR45875:SF1">
    <property type="entry name" value="METHYLTRANSFERASE N6AMT1"/>
    <property type="match status" value="1"/>
</dbReference>
<keyword evidence="3" id="KW-0949">S-adenosyl-L-methionine</keyword>
<name>A8MBV0_CALMQ</name>
<keyword evidence="5" id="KW-1185">Reference proteome</keyword>
<dbReference type="eggNOG" id="arCOG00109">
    <property type="taxonomic scope" value="Archaea"/>
</dbReference>
<accession>A8MBV0</accession>
<keyword evidence="2" id="KW-0808">Transferase</keyword>
<dbReference type="STRING" id="397948.Cmaq_0448"/>
<dbReference type="GO" id="GO:0008276">
    <property type="term" value="F:protein methyltransferase activity"/>
    <property type="evidence" value="ECO:0007669"/>
    <property type="project" value="TreeGrafter"/>
</dbReference>
<dbReference type="OrthoDB" id="27149at2157"/>
<evidence type="ECO:0000256" key="3">
    <source>
        <dbReference type="ARBA" id="ARBA00022691"/>
    </source>
</evidence>
<protein>
    <submittedName>
        <fullName evidence="4">Uncharacterized protein</fullName>
    </submittedName>
</protein>
<proteinExistence type="predicted"/>
<dbReference type="AlphaFoldDB" id="A8MBV0"/>
<organism evidence="4 5">
    <name type="scientific">Caldivirga maquilingensis (strain ATCC 700844 / DSM 13496 / JCM 10307 / IC-167)</name>
    <dbReference type="NCBI Taxonomy" id="397948"/>
    <lineage>
        <taxon>Archaea</taxon>
        <taxon>Thermoproteota</taxon>
        <taxon>Thermoprotei</taxon>
        <taxon>Thermoproteales</taxon>
        <taxon>Thermoproteaceae</taxon>
        <taxon>Caldivirga</taxon>
    </lineage>
</organism>
<dbReference type="GO" id="GO:0035657">
    <property type="term" value="C:eRF1 methyltransferase complex"/>
    <property type="evidence" value="ECO:0007669"/>
    <property type="project" value="TreeGrafter"/>
</dbReference>
<dbReference type="Proteomes" id="UP000001137">
    <property type="component" value="Chromosome"/>
</dbReference>
<evidence type="ECO:0000256" key="2">
    <source>
        <dbReference type="ARBA" id="ARBA00022679"/>
    </source>
</evidence>
<evidence type="ECO:0000313" key="4">
    <source>
        <dbReference type="EMBL" id="ABW01293.1"/>
    </source>
</evidence>
<dbReference type="GO" id="GO:0032259">
    <property type="term" value="P:methylation"/>
    <property type="evidence" value="ECO:0007669"/>
    <property type="project" value="UniProtKB-KW"/>
</dbReference>
<reference evidence="4 5" key="1">
    <citation type="submission" date="2007-10" db="EMBL/GenBank/DDBJ databases">
        <title>Complete sequence of Caldivirga maquilingensis IC-167.</title>
        <authorList>
            <consortium name="US DOE Joint Genome Institute"/>
            <person name="Copeland A."/>
            <person name="Lucas S."/>
            <person name="Lapidus A."/>
            <person name="Barry K."/>
            <person name="Glavina del Rio T."/>
            <person name="Dalin E."/>
            <person name="Tice H."/>
            <person name="Pitluck S."/>
            <person name="Saunders E."/>
            <person name="Brettin T."/>
            <person name="Bruce D."/>
            <person name="Detter J.C."/>
            <person name="Han C."/>
            <person name="Schmutz J."/>
            <person name="Larimer F."/>
            <person name="Land M."/>
            <person name="Hauser L."/>
            <person name="Kyrpides N."/>
            <person name="Ivanova N."/>
            <person name="Biddle J.F."/>
            <person name="Zhang Z."/>
            <person name="Fitz-Gibbon S.T."/>
            <person name="Lowe T.M."/>
            <person name="Saltikov C."/>
            <person name="House C.H."/>
            <person name="Richardson P."/>
        </authorList>
    </citation>
    <scope>NUCLEOTIDE SEQUENCE [LARGE SCALE GENOMIC DNA]</scope>
    <source>
        <strain evidence="5">ATCC 700844 / DSM 13496 / JCM 10307 / IC-167</strain>
    </source>
</reference>
<dbReference type="KEGG" id="cma:Cmaq_0448"/>
<dbReference type="PANTHER" id="PTHR45875">
    <property type="entry name" value="METHYLTRANSFERASE N6AMT1"/>
    <property type="match status" value="1"/>
</dbReference>
<evidence type="ECO:0000256" key="1">
    <source>
        <dbReference type="ARBA" id="ARBA00022603"/>
    </source>
</evidence>
<dbReference type="RefSeq" id="WP_012185513.1">
    <property type="nucleotide sequence ID" value="NC_009954.1"/>
</dbReference>
<dbReference type="GO" id="GO:0008757">
    <property type="term" value="F:S-adenosylmethionine-dependent methyltransferase activity"/>
    <property type="evidence" value="ECO:0007669"/>
    <property type="project" value="TreeGrafter"/>
</dbReference>
<dbReference type="InterPro" id="IPR029063">
    <property type="entry name" value="SAM-dependent_MTases_sf"/>
</dbReference>
<dbReference type="GeneID" id="5709047"/>
<dbReference type="InterPro" id="IPR052190">
    <property type="entry name" value="Euk-Arch_PrmC-MTase"/>
</dbReference>
<dbReference type="EMBL" id="CP000852">
    <property type="protein sequence ID" value="ABW01293.1"/>
    <property type="molecule type" value="Genomic_DNA"/>
</dbReference>
<sequence length="202" mass="22826">MIGYFPNFTYTPSDDTYQTLNVTLTLLKLRSRYDYFIEVGSGSGYIIINVARSFNSFKRLIATDVNCTAVRETIKHAEDEGLHIDAVCCNLTDCLRSLNNSLIVFNTPYLTCSDDELNSGDPAYVSICRNYRGDVLVDLLNVIKTGCCEFILTISGDGLEYLISLIRSIRPLYFIDLLFNSHMFFEDTVTVHLTPEIKPPQS</sequence>
<dbReference type="HOGENOM" id="CLU_1352080_0_0_2"/>
<dbReference type="Gene3D" id="3.40.50.150">
    <property type="entry name" value="Vaccinia Virus protein VP39"/>
    <property type="match status" value="1"/>
</dbReference>
<gene>
    <name evidence="4" type="ordered locus">Cmaq_0448</name>
</gene>